<keyword evidence="4" id="KW-1185">Reference proteome</keyword>
<reference evidence="3 4" key="2">
    <citation type="submission" date="2015-10" db="EMBL/GenBank/DDBJ databases">
        <title>Draft Genome Sequence of Prosthecomicrobium hirschii ATCC 27832.</title>
        <authorList>
            <person name="Daniel J."/>
            <person name="Givan S.A."/>
            <person name="Brun Y.V."/>
            <person name="Brown P.J."/>
        </authorList>
    </citation>
    <scope>NUCLEOTIDE SEQUENCE [LARGE SCALE GENOMIC DNA]</scope>
    <source>
        <strain evidence="3 4">16</strain>
    </source>
</reference>
<proteinExistence type="predicted"/>
<reference evidence="3 4" key="1">
    <citation type="submission" date="2015-09" db="EMBL/GenBank/DDBJ databases">
        <authorList>
            <person name="Jackson K.R."/>
            <person name="Lunt B.L."/>
            <person name="Fisher J.N.B."/>
            <person name="Gardner A.V."/>
            <person name="Bailey M.E."/>
            <person name="Deus L.M."/>
            <person name="Earl A.S."/>
            <person name="Gibby P.D."/>
            <person name="Hartmann K.A."/>
            <person name="Liu J.E."/>
            <person name="Manci A.M."/>
            <person name="Nielsen D.A."/>
            <person name="Solomon M.B."/>
            <person name="Breakwell D.P."/>
            <person name="Burnett S.H."/>
            <person name="Grose J.H."/>
        </authorList>
    </citation>
    <scope>NUCLEOTIDE SEQUENCE [LARGE SCALE GENOMIC DNA]</scope>
    <source>
        <strain evidence="3 4">16</strain>
    </source>
</reference>
<dbReference type="GO" id="GO:0005886">
    <property type="term" value="C:plasma membrane"/>
    <property type="evidence" value="ECO:0007669"/>
    <property type="project" value="InterPro"/>
</dbReference>
<dbReference type="EMBL" id="LJYW01000001">
    <property type="protein sequence ID" value="KPL54476.1"/>
    <property type="molecule type" value="Genomic_DNA"/>
</dbReference>
<dbReference type="Pfam" id="PF10099">
    <property type="entry name" value="RskA_C"/>
    <property type="match status" value="1"/>
</dbReference>
<protein>
    <recommendedName>
        <fullName evidence="2">Anti-sigma K factor RskA C-terminal domain-containing protein</fullName>
    </recommendedName>
</protein>
<dbReference type="AlphaFoldDB" id="A0A0P6VNQ1"/>
<dbReference type="STRING" id="665126.ABB55_21515"/>
<dbReference type="RefSeq" id="WP_054360643.1">
    <property type="nucleotide sequence ID" value="NZ_LJYW01000001.1"/>
</dbReference>
<gene>
    <name evidence="3" type="ORF">ABB55_21515</name>
</gene>
<evidence type="ECO:0000259" key="2">
    <source>
        <dbReference type="Pfam" id="PF10099"/>
    </source>
</evidence>
<comment type="caution">
    <text evidence="3">The sequence shown here is derived from an EMBL/GenBank/DDBJ whole genome shotgun (WGS) entry which is preliminary data.</text>
</comment>
<evidence type="ECO:0000313" key="3">
    <source>
        <dbReference type="EMBL" id="KPL54476.1"/>
    </source>
</evidence>
<evidence type="ECO:0000256" key="1">
    <source>
        <dbReference type="SAM" id="MobiDB-lite"/>
    </source>
</evidence>
<feature type="region of interest" description="Disordered" evidence="1">
    <location>
        <begin position="250"/>
        <end position="274"/>
    </location>
</feature>
<dbReference type="InterPro" id="IPR018764">
    <property type="entry name" value="RskA_C"/>
</dbReference>
<accession>A0A0P6VNQ1</accession>
<dbReference type="Proteomes" id="UP000048984">
    <property type="component" value="Unassembled WGS sequence"/>
</dbReference>
<name>A0A0P6VNQ1_9HYPH</name>
<organism evidence="3 4">
    <name type="scientific">Prosthecodimorpha hirschii</name>
    <dbReference type="NCBI Taxonomy" id="665126"/>
    <lineage>
        <taxon>Bacteria</taxon>
        <taxon>Pseudomonadati</taxon>
        <taxon>Pseudomonadota</taxon>
        <taxon>Alphaproteobacteria</taxon>
        <taxon>Hyphomicrobiales</taxon>
        <taxon>Ancalomicrobiaceae</taxon>
        <taxon>Prosthecodimorpha</taxon>
    </lineage>
</organism>
<feature type="domain" description="Anti-sigma K factor RskA C-terminal" evidence="2">
    <location>
        <begin position="142"/>
        <end position="264"/>
    </location>
</feature>
<evidence type="ECO:0000313" key="4">
    <source>
        <dbReference type="Proteomes" id="UP000048984"/>
    </source>
</evidence>
<sequence>MTEPARDPAHRTVLAAEWVLGLAEAEDAALAERLAADDALFAAEVAHWRDRLAELDATAPERPMPDRLWPAIEAGIAAAERSAPGATAAARIEAGPVAEDIAASADAGGTVLPFRRPGGAGPDAGAGDRTGLWANLKVWRGLAVAASLVAAVALSIAMRAAPRPEVVAVLLIEPGKPGAVVEAFADGRVRLVPLTDLPVPAGRALQVWTLQDKAQGPVPVGLTARARTLPLDLGTLPGPRPDQLFEITLEPETGSPTGRPTGPVLMKGLTSRTL</sequence>